<dbReference type="Gene3D" id="2.30.110.10">
    <property type="entry name" value="Electron Transport, Fmn-binding Protein, Chain A"/>
    <property type="match status" value="1"/>
</dbReference>
<evidence type="ECO:0000256" key="4">
    <source>
        <dbReference type="ARBA" id="ARBA00022643"/>
    </source>
</evidence>
<dbReference type="RefSeq" id="WP_263229986.1">
    <property type="nucleotide sequence ID" value="NZ_CP106793.1"/>
</dbReference>
<evidence type="ECO:0000313" key="9">
    <source>
        <dbReference type="Proteomes" id="UP001061298"/>
    </source>
</evidence>
<comment type="similarity">
    <text evidence="2">Belongs to the pyridoxamine 5'-phosphate oxidase family.</text>
</comment>
<dbReference type="InterPro" id="IPR011576">
    <property type="entry name" value="Pyridox_Oxase_N"/>
</dbReference>
<dbReference type="PIRSF" id="PIRSF000190">
    <property type="entry name" value="Pyd_amn-ph_oxd"/>
    <property type="match status" value="1"/>
</dbReference>
<evidence type="ECO:0000256" key="5">
    <source>
        <dbReference type="ARBA" id="ARBA00023002"/>
    </source>
</evidence>
<dbReference type="Proteomes" id="UP001061298">
    <property type="component" value="Chromosome"/>
</dbReference>
<proteinExistence type="inferred from homology"/>
<dbReference type="GO" id="GO:0016491">
    <property type="term" value="F:oxidoreductase activity"/>
    <property type="evidence" value="ECO:0007669"/>
    <property type="project" value="UniProtKB-KW"/>
</dbReference>
<evidence type="ECO:0000256" key="1">
    <source>
        <dbReference type="ARBA" id="ARBA00001917"/>
    </source>
</evidence>
<protein>
    <submittedName>
        <fullName evidence="8">Phenazine biosynthesis FMN-dependent oxidase PhzG</fullName>
        <ecNumber evidence="8">1.10.3.16</ecNumber>
    </submittedName>
</protein>
<evidence type="ECO:0000259" key="6">
    <source>
        <dbReference type="Pfam" id="PF01243"/>
    </source>
</evidence>
<keyword evidence="3" id="KW-0285">Flavoprotein</keyword>
<dbReference type="SUPFAM" id="SSF50475">
    <property type="entry name" value="FMN-binding split barrel"/>
    <property type="match status" value="1"/>
</dbReference>
<evidence type="ECO:0000313" key="8">
    <source>
        <dbReference type="EMBL" id="UXY19868.1"/>
    </source>
</evidence>
<dbReference type="Pfam" id="PF10590">
    <property type="entry name" value="PNP_phzG_C"/>
    <property type="match status" value="1"/>
</dbReference>
<name>A0ABY6E1R8_9ACTN</name>
<evidence type="ECO:0000259" key="7">
    <source>
        <dbReference type="Pfam" id="PF10590"/>
    </source>
</evidence>
<evidence type="ECO:0000256" key="2">
    <source>
        <dbReference type="ARBA" id="ARBA00007301"/>
    </source>
</evidence>
<evidence type="ECO:0000256" key="3">
    <source>
        <dbReference type="ARBA" id="ARBA00022630"/>
    </source>
</evidence>
<dbReference type="NCBIfam" id="NF004231">
    <property type="entry name" value="PRK05679.1"/>
    <property type="match status" value="1"/>
</dbReference>
<reference evidence="8" key="1">
    <citation type="submission" date="2022-10" db="EMBL/GenBank/DDBJ databases">
        <authorList>
            <person name="Mo P."/>
        </authorList>
    </citation>
    <scope>NUCLEOTIDE SEQUENCE</scope>
    <source>
        <strain evidence="8">HUAS 13-4</strain>
    </source>
</reference>
<organism evidence="8 9">
    <name type="scientific">Streptomyces cynarae</name>
    <dbReference type="NCBI Taxonomy" id="2981134"/>
    <lineage>
        <taxon>Bacteria</taxon>
        <taxon>Bacillati</taxon>
        <taxon>Actinomycetota</taxon>
        <taxon>Actinomycetes</taxon>
        <taxon>Kitasatosporales</taxon>
        <taxon>Streptomycetaceae</taxon>
        <taxon>Streptomyces</taxon>
    </lineage>
</organism>
<comment type="cofactor">
    <cofactor evidence="1">
        <name>FMN</name>
        <dbReference type="ChEBI" id="CHEBI:58210"/>
    </cofactor>
</comment>
<dbReference type="InterPro" id="IPR000659">
    <property type="entry name" value="Pyridox_Oxase"/>
</dbReference>
<keyword evidence="5 8" id="KW-0560">Oxidoreductase</keyword>
<gene>
    <name evidence="8" type="primary">phzG</name>
    <name evidence="8" type="ORF">N8I84_14875</name>
</gene>
<dbReference type="NCBIfam" id="NF038138">
    <property type="entry name" value="phena_PhzG"/>
    <property type="match status" value="1"/>
</dbReference>
<dbReference type="PANTHER" id="PTHR10851">
    <property type="entry name" value="PYRIDOXINE-5-PHOSPHATE OXIDASE"/>
    <property type="match status" value="1"/>
</dbReference>
<keyword evidence="9" id="KW-1185">Reference proteome</keyword>
<sequence>MSTTEAHVTATPVDPPFPDDPIGLLRTWFGTAAEEGVREPGAMALATADEGGRPSSRTVQVNTITDRGLVFTTHAGSRKGRELARRPRASAVLYWRENGRQIVLEGPVERLPDAEADHLWAVRPVVTHAMSTVSRQSEPLDDEERLRAEAARLTGLGALPRPESFAGYLLTPDAVEFWQARTDRLHHRLVYQRTDRGWTTSRLQP</sequence>
<keyword evidence="4" id="KW-0288">FMN</keyword>
<dbReference type="EMBL" id="CP106793">
    <property type="protein sequence ID" value="UXY19868.1"/>
    <property type="molecule type" value="Genomic_DNA"/>
</dbReference>
<dbReference type="PANTHER" id="PTHR10851:SF0">
    <property type="entry name" value="PYRIDOXINE-5'-PHOSPHATE OXIDASE"/>
    <property type="match status" value="1"/>
</dbReference>
<accession>A0ABY6E1R8</accession>
<feature type="domain" description="Pyridoxine 5'-phosphate oxidase dimerisation C-terminal" evidence="7">
    <location>
        <begin position="166"/>
        <end position="205"/>
    </location>
</feature>
<dbReference type="Pfam" id="PF01243">
    <property type="entry name" value="PNPOx_N"/>
    <property type="match status" value="1"/>
</dbReference>
<feature type="domain" description="Pyridoxamine 5'-phosphate oxidase N-terminal" evidence="6">
    <location>
        <begin position="32"/>
        <end position="153"/>
    </location>
</feature>
<dbReference type="InterPro" id="IPR012349">
    <property type="entry name" value="Split_barrel_FMN-bd"/>
</dbReference>
<dbReference type="InterPro" id="IPR053451">
    <property type="entry name" value="Phenazine_biosynth_oxidase"/>
</dbReference>
<dbReference type="EC" id="1.10.3.16" evidence="8"/>
<dbReference type="InterPro" id="IPR019576">
    <property type="entry name" value="Pyridoxamine_oxidase_dimer_C"/>
</dbReference>